<dbReference type="GO" id="GO:0006406">
    <property type="term" value="P:mRNA export from nucleus"/>
    <property type="evidence" value="ECO:0007669"/>
    <property type="project" value="TreeGrafter"/>
</dbReference>
<sequence length="352" mass="38768">MKDMTETTDPSMGSIVDRRGIYYTTILSHTVSTDGKRMICGLKSAKLALFDIQMIVKQNVDFDNKSLDGHDLEALEPLRRPQNIVDTSSPVYSVAALADKSEFVVGGKGEVQGWHTTDDNKLVKEWTIGLSSADCMVNAMATTDQMIFTGCGDNNVYGFDAETHKQTVRLNGHKDYVNCLQVASDGQTLYSGAEDGYVMVWDLRRGQKSVAQITPYQTADLSRPKYGKWIGALTLSSNNWLICGGGPHLGLWHLGSMSYATKFDTESAANVVVAHNDYIISGGNAAKLEIWELNGELKSTIPTSAADIFSINAHHYDSNELGIKELISGAGMSYRVDICTNWKYKDFELLVY</sequence>
<evidence type="ECO:0000256" key="1">
    <source>
        <dbReference type="ARBA" id="ARBA00009728"/>
    </source>
</evidence>
<keyword evidence="3" id="KW-0677">Repeat</keyword>
<dbReference type="EMBL" id="OC866389">
    <property type="protein sequence ID" value="CAD7632933.1"/>
    <property type="molecule type" value="Genomic_DNA"/>
</dbReference>
<name>A0A7R9L132_9ACAR</name>
<dbReference type="InterPro" id="IPR036322">
    <property type="entry name" value="WD40_repeat_dom_sf"/>
</dbReference>
<dbReference type="InterPro" id="IPR001680">
    <property type="entry name" value="WD40_rpt"/>
</dbReference>
<dbReference type="GO" id="GO:0000347">
    <property type="term" value="C:THO complex"/>
    <property type="evidence" value="ECO:0007669"/>
    <property type="project" value="TreeGrafter"/>
</dbReference>
<dbReference type="PANTHER" id="PTHR44411">
    <property type="entry name" value="THO COMPLEX SUBUNIT 6 HOMOLOG"/>
    <property type="match status" value="1"/>
</dbReference>
<dbReference type="PROSITE" id="PS50082">
    <property type="entry name" value="WD_REPEATS_2"/>
    <property type="match status" value="1"/>
</dbReference>
<dbReference type="GO" id="GO:0000346">
    <property type="term" value="C:transcription export complex"/>
    <property type="evidence" value="ECO:0007669"/>
    <property type="project" value="TreeGrafter"/>
</dbReference>
<gene>
    <name evidence="5" type="ORF">OSB1V03_LOCUS13332</name>
</gene>
<dbReference type="InterPro" id="IPR042626">
    <property type="entry name" value="THOC6"/>
</dbReference>
<dbReference type="OrthoDB" id="273067at2759"/>
<feature type="repeat" description="WD" evidence="4">
    <location>
        <begin position="170"/>
        <end position="211"/>
    </location>
</feature>
<dbReference type="Gene3D" id="2.130.10.10">
    <property type="entry name" value="YVTN repeat-like/Quinoprotein amine dehydrogenase"/>
    <property type="match status" value="1"/>
</dbReference>
<dbReference type="SUPFAM" id="SSF50978">
    <property type="entry name" value="WD40 repeat-like"/>
    <property type="match status" value="1"/>
</dbReference>
<protein>
    <recommendedName>
        <fullName evidence="7">THO complex subunit 6</fullName>
    </recommendedName>
</protein>
<dbReference type="PANTHER" id="PTHR44411:SF1">
    <property type="entry name" value="THO COMPLEX SUBUNIT 6 HOMOLOG"/>
    <property type="match status" value="1"/>
</dbReference>
<evidence type="ECO:0000313" key="6">
    <source>
        <dbReference type="Proteomes" id="UP000759131"/>
    </source>
</evidence>
<evidence type="ECO:0008006" key="7">
    <source>
        <dbReference type="Google" id="ProtNLM"/>
    </source>
</evidence>
<dbReference type="Proteomes" id="UP000759131">
    <property type="component" value="Unassembled WGS sequence"/>
</dbReference>
<evidence type="ECO:0000256" key="4">
    <source>
        <dbReference type="PROSITE-ProRule" id="PRU00221"/>
    </source>
</evidence>
<evidence type="ECO:0000256" key="3">
    <source>
        <dbReference type="ARBA" id="ARBA00022737"/>
    </source>
</evidence>
<keyword evidence="6" id="KW-1185">Reference proteome</keyword>
<dbReference type="EMBL" id="CAJPIZ010011814">
    <property type="protein sequence ID" value="CAG2113363.1"/>
    <property type="molecule type" value="Genomic_DNA"/>
</dbReference>
<dbReference type="SMART" id="SM00320">
    <property type="entry name" value="WD40"/>
    <property type="match status" value="4"/>
</dbReference>
<dbReference type="Pfam" id="PF00400">
    <property type="entry name" value="WD40"/>
    <property type="match status" value="1"/>
</dbReference>
<reference evidence="5" key="1">
    <citation type="submission" date="2020-11" db="EMBL/GenBank/DDBJ databases">
        <authorList>
            <person name="Tran Van P."/>
        </authorList>
    </citation>
    <scope>NUCLEOTIDE SEQUENCE</scope>
</reference>
<keyword evidence="2 4" id="KW-0853">WD repeat</keyword>
<dbReference type="InterPro" id="IPR015943">
    <property type="entry name" value="WD40/YVTN_repeat-like_dom_sf"/>
</dbReference>
<dbReference type="PROSITE" id="PS50294">
    <property type="entry name" value="WD_REPEATS_REGION"/>
    <property type="match status" value="1"/>
</dbReference>
<comment type="similarity">
    <text evidence="1">Belongs to the WD repeat THOC6 family.</text>
</comment>
<evidence type="ECO:0000256" key="2">
    <source>
        <dbReference type="ARBA" id="ARBA00022574"/>
    </source>
</evidence>
<dbReference type="AlphaFoldDB" id="A0A7R9L132"/>
<dbReference type="InterPro" id="IPR019775">
    <property type="entry name" value="WD40_repeat_CS"/>
</dbReference>
<evidence type="ECO:0000313" key="5">
    <source>
        <dbReference type="EMBL" id="CAD7632933.1"/>
    </source>
</evidence>
<dbReference type="PROSITE" id="PS00678">
    <property type="entry name" value="WD_REPEATS_1"/>
    <property type="match status" value="1"/>
</dbReference>
<proteinExistence type="inferred from homology"/>
<organism evidence="5">
    <name type="scientific">Medioppia subpectinata</name>
    <dbReference type="NCBI Taxonomy" id="1979941"/>
    <lineage>
        <taxon>Eukaryota</taxon>
        <taxon>Metazoa</taxon>
        <taxon>Ecdysozoa</taxon>
        <taxon>Arthropoda</taxon>
        <taxon>Chelicerata</taxon>
        <taxon>Arachnida</taxon>
        <taxon>Acari</taxon>
        <taxon>Acariformes</taxon>
        <taxon>Sarcoptiformes</taxon>
        <taxon>Oribatida</taxon>
        <taxon>Brachypylina</taxon>
        <taxon>Oppioidea</taxon>
        <taxon>Oppiidae</taxon>
        <taxon>Medioppia</taxon>
    </lineage>
</organism>
<accession>A0A7R9L132</accession>